<protein>
    <recommendedName>
        <fullName evidence="4">DUF3313 domain-containing protein</fullName>
    </recommendedName>
</protein>
<sequence length="345" mass="36329">MFPLLFTPTSAARRLAALLALTVGTAHAAPLAAQTAPITIPDPINLAGKLDIRGEDELRGPKKILIPTVVVRYALKGSLTVVNSGRFYQTDGKTVKAKGKYMVAGLDKAYAQGLAQQLQDDLVARLRSAGHTVLTYDDVKDHPEVVKMGRFKPEEGYGMPTDSPRGLSNTYLVAFPSDAQAIDPPFQGYGWGFRKVAKDLDVIVMVPEYRVDAPLLGGSKRHGVASRGASVSIAADMTLNATVPFFTAKGKWGSFMTKGAIDDVSAEDVGQIGDATDDSPRAANAIAAGLAALSPLGADLQTKSGMWGMKIDPAKYTAALLRGAVSVNMAVEQAVKAEMAKGGGK</sequence>
<reference evidence="2 3" key="1">
    <citation type="journal article" date="2018" name="Nat. Biotechnol.">
        <title>A standardized bacterial taxonomy based on genome phylogeny substantially revises the tree of life.</title>
        <authorList>
            <person name="Parks D.H."/>
            <person name="Chuvochina M."/>
            <person name="Waite D.W."/>
            <person name="Rinke C."/>
            <person name="Skarshewski A."/>
            <person name="Chaumeil P.A."/>
            <person name="Hugenholtz P."/>
        </authorList>
    </citation>
    <scope>NUCLEOTIDE SEQUENCE [LARGE SCALE GENOMIC DNA]</scope>
    <source>
        <strain evidence="2">UBA8844</strain>
    </source>
</reference>
<dbReference type="AlphaFoldDB" id="A0A3D4VA67"/>
<dbReference type="EMBL" id="DPIY01000010">
    <property type="protein sequence ID" value="HCT58001.1"/>
    <property type="molecule type" value="Genomic_DNA"/>
</dbReference>
<feature type="chain" id="PRO_5017790333" description="DUF3313 domain-containing protein" evidence="1">
    <location>
        <begin position="29"/>
        <end position="345"/>
    </location>
</feature>
<name>A0A3D4VA67_9BACT</name>
<evidence type="ECO:0000256" key="1">
    <source>
        <dbReference type="SAM" id="SignalP"/>
    </source>
</evidence>
<feature type="signal peptide" evidence="1">
    <location>
        <begin position="1"/>
        <end position="28"/>
    </location>
</feature>
<keyword evidence="1" id="KW-0732">Signal</keyword>
<dbReference type="Proteomes" id="UP000264071">
    <property type="component" value="Unassembled WGS sequence"/>
</dbReference>
<proteinExistence type="predicted"/>
<organism evidence="2 3">
    <name type="scientific">Gemmatimonas aurantiaca</name>
    <dbReference type="NCBI Taxonomy" id="173480"/>
    <lineage>
        <taxon>Bacteria</taxon>
        <taxon>Pseudomonadati</taxon>
        <taxon>Gemmatimonadota</taxon>
        <taxon>Gemmatimonadia</taxon>
        <taxon>Gemmatimonadales</taxon>
        <taxon>Gemmatimonadaceae</taxon>
        <taxon>Gemmatimonas</taxon>
    </lineage>
</organism>
<evidence type="ECO:0000313" key="3">
    <source>
        <dbReference type="Proteomes" id="UP000264071"/>
    </source>
</evidence>
<evidence type="ECO:0000313" key="2">
    <source>
        <dbReference type="EMBL" id="HCT58001.1"/>
    </source>
</evidence>
<accession>A0A3D4VA67</accession>
<gene>
    <name evidence="2" type="ORF">DGD08_12425</name>
</gene>
<evidence type="ECO:0008006" key="4">
    <source>
        <dbReference type="Google" id="ProtNLM"/>
    </source>
</evidence>
<comment type="caution">
    <text evidence="2">The sequence shown here is derived from an EMBL/GenBank/DDBJ whole genome shotgun (WGS) entry which is preliminary data.</text>
</comment>